<dbReference type="Proteomes" id="UP000051739">
    <property type="component" value="Unassembled WGS sequence"/>
</dbReference>
<dbReference type="EMBL" id="AZFN01000003">
    <property type="protein sequence ID" value="KRM03328.1"/>
    <property type="molecule type" value="Genomic_DNA"/>
</dbReference>
<feature type="domain" description="L,D-TPase catalytic" evidence="7">
    <location>
        <begin position="93"/>
        <end position="217"/>
    </location>
</feature>
<organism evidence="8 9">
    <name type="scientific">Limosilactobacillus gastricus DSM 16045</name>
    <dbReference type="NCBI Taxonomy" id="1423749"/>
    <lineage>
        <taxon>Bacteria</taxon>
        <taxon>Bacillati</taxon>
        <taxon>Bacillota</taxon>
        <taxon>Bacilli</taxon>
        <taxon>Lactobacillales</taxon>
        <taxon>Lactobacillaceae</taxon>
        <taxon>Limosilactobacillus</taxon>
    </lineage>
</organism>
<evidence type="ECO:0000256" key="6">
    <source>
        <dbReference type="PROSITE-ProRule" id="PRU01373"/>
    </source>
</evidence>
<dbReference type="GO" id="GO:0016740">
    <property type="term" value="F:transferase activity"/>
    <property type="evidence" value="ECO:0007669"/>
    <property type="project" value="UniProtKB-KW"/>
</dbReference>
<keyword evidence="9" id="KW-1185">Reference proteome</keyword>
<dbReference type="UniPathway" id="UPA00219"/>
<dbReference type="GO" id="GO:0071972">
    <property type="term" value="F:peptidoglycan L,D-transpeptidase activity"/>
    <property type="evidence" value="ECO:0007669"/>
    <property type="project" value="TreeGrafter"/>
</dbReference>
<comment type="pathway">
    <text evidence="1 6">Cell wall biogenesis; peptidoglycan biosynthesis.</text>
</comment>
<gene>
    <name evidence="8" type="ORF">FC60_GL001109</name>
</gene>
<keyword evidence="3 6" id="KW-0133">Cell shape</keyword>
<evidence type="ECO:0000256" key="5">
    <source>
        <dbReference type="ARBA" id="ARBA00023316"/>
    </source>
</evidence>
<evidence type="ECO:0000256" key="1">
    <source>
        <dbReference type="ARBA" id="ARBA00004752"/>
    </source>
</evidence>
<dbReference type="PATRIC" id="fig|1423749.3.peg.1132"/>
<reference evidence="8 9" key="1">
    <citation type="journal article" date="2015" name="Genome Announc.">
        <title>Expanding the biotechnology potential of lactobacilli through comparative genomics of 213 strains and associated genera.</title>
        <authorList>
            <person name="Sun Z."/>
            <person name="Harris H.M."/>
            <person name="McCann A."/>
            <person name="Guo C."/>
            <person name="Argimon S."/>
            <person name="Zhang W."/>
            <person name="Yang X."/>
            <person name="Jeffery I.B."/>
            <person name="Cooney J.C."/>
            <person name="Kagawa T.F."/>
            <person name="Liu W."/>
            <person name="Song Y."/>
            <person name="Salvetti E."/>
            <person name="Wrobel A."/>
            <person name="Rasinkangas P."/>
            <person name="Parkhill J."/>
            <person name="Rea M.C."/>
            <person name="O'Sullivan O."/>
            <person name="Ritari J."/>
            <person name="Douillard F.P."/>
            <person name="Paul Ross R."/>
            <person name="Yang R."/>
            <person name="Briner A.E."/>
            <person name="Felis G.E."/>
            <person name="de Vos W.M."/>
            <person name="Barrangou R."/>
            <person name="Klaenhammer T.R."/>
            <person name="Caufield P.W."/>
            <person name="Cui Y."/>
            <person name="Zhang H."/>
            <person name="O'Toole P.W."/>
        </authorList>
    </citation>
    <scope>NUCLEOTIDE SEQUENCE [LARGE SCALE GENOMIC DNA]</scope>
    <source>
        <strain evidence="8 9">DSM 16045</strain>
    </source>
</reference>
<dbReference type="GO" id="GO:0071555">
    <property type="term" value="P:cell wall organization"/>
    <property type="evidence" value="ECO:0007669"/>
    <property type="project" value="UniProtKB-UniRule"/>
</dbReference>
<protein>
    <submittedName>
        <fullName evidence="8">Cell surface protein</fullName>
    </submittedName>
</protein>
<comment type="caution">
    <text evidence="8">The sequence shown here is derived from an EMBL/GenBank/DDBJ whole genome shotgun (WGS) entry which is preliminary data.</text>
</comment>
<feature type="active site" description="Nucleophile" evidence="6">
    <location>
        <position position="193"/>
    </location>
</feature>
<dbReference type="PANTHER" id="PTHR30582">
    <property type="entry name" value="L,D-TRANSPEPTIDASE"/>
    <property type="match status" value="1"/>
</dbReference>
<name>A0A0R1VCS0_9LACO</name>
<evidence type="ECO:0000313" key="8">
    <source>
        <dbReference type="EMBL" id="KRM03328.1"/>
    </source>
</evidence>
<dbReference type="GO" id="GO:0008360">
    <property type="term" value="P:regulation of cell shape"/>
    <property type="evidence" value="ECO:0007669"/>
    <property type="project" value="UniProtKB-UniRule"/>
</dbReference>
<dbReference type="InterPro" id="IPR050979">
    <property type="entry name" value="LD-transpeptidase"/>
</dbReference>
<sequence>MKPVAIGTINTMMNRIKAYLNYKIIISAAFLLLALMIIAGLAHVSTVDETKAQAVASSQSVKKAKAAQSSSTIDWQGSSEKKAYPDVNKYPNMWVKVSIKKQRVYLMNGQKVLYTMYCSTGSKESPTPTGTFYIQSERGDFFYNAESGEGAKNYVSFLNHGEYLFHSVPTDQNGNFIESEAKELGKESNSHGCVRLSVTDSKWFYDNIKEGTKVVIK</sequence>
<evidence type="ECO:0000256" key="2">
    <source>
        <dbReference type="ARBA" id="ARBA00022679"/>
    </source>
</evidence>
<keyword evidence="2" id="KW-0808">Transferase</keyword>
<dbReference type="AlphaFoldDB" id="A0A0R1VCS0"/>
<dbReference type="Gene3D" id="2.40.440.10">
    <property type="entry name" value="L,D-transpeptidase catalytic domain-like"/>
    <property type="match status" value="1"/>
</dbReference>
<dbReference type="CDD" id="cd16913">
    <property type="entry name" value="YkuD_like"/>
    <property type="match status" value="1"/>
</dbReference>
<evidence type="ECO:0000256" key="3">
    <source>
        <dbReference type="ARBA" id="ARBA00022960"/>
    </source>
</evidence>
<dbReference type="PANTHER" id="PTHR30582:SF2">
    <property type="entry name" value="L,D-TRANSPEPTIDASE YCIB-RELATED"/>
    <property type="match status" value="1"/>
</dbReference>
<dbReference type="PROSITE" id="PS52029">
    <property type="entry name" value="LD_TPASE"/>
    <property type="match status" value="1"/>
</dbReference>
<proteinExistence type="predicted"/>
<evidence type="ECO:0000256" key="4">
    <source>
        <dbReference type="ARBA" id="ARBA00022984"/>
    </source>
</evidence>
<evidence type="ECO:0000259" key="7">
    <source>
        <dbReference type="PROSITE" id="PS52029"/>
    </source>
</evidence>
<dbReference type="Pfam" id="PF03734">
    <property type="entry name" value="YkuD"/>
    <property type="match status" value="1"/>
</dbReference>
<evidence type="ECO:0000313" key="9">
    <source>
        <dbReference type="Proteomes" id="UP000051739"/>
    </source>
</evidence>
<dbReference type="InterPro" id="IPR038063">
    <property type="entry name" value="Transpep_catalytic_dom"/>
</dbReference>
<keyword evidence="4 6" id="KW-0573">Peptidoglycan synthesis</keyword>
<dbReference type="GO" id="GO:0005576">
    <property type="term" value="C:extracellular region"/>
    <property type="evidence" value="ECO:0007669"/>
    <property type="project" value="TreeGrafter"/>
</dbReference>
<dbReference type="GO" id="GO:0018104">
    <property type="term" value="P:peptidoglycan-protein cross-linking"/>
    <property type="evidence" value="ECO:0007669"/>
    <property type="project" value="TreeGrafter"/>
</dbReference>
<feature type="active site" description="Proton donor/acceptor" evidence="6">
    <location>
        <position position="166"/>
    </location>
</feature>
<dbReference type="SUPFAM" id="SSF141523">
    <property type="entry name" value="L,D-transpeptidase catalytic domain-like"/>
    <property type="match status" value="1"/>
</dbReference>
<keyword evidence="5 6" id="KW-0961">Cell wall biogenesis/degradation</keyword>
<accession>A0A0R1VCS0</accession>
<dbReference type="InterPro" id="IPR005490">
    <property type="entry name" value="LD_TPept_cat_dom"/>
</dbReference>